<dbReference type="GO" id="GO:0016791">
    <property type="term" value="F:phosphatase activity"/>
    <property type="evidence" value="ECO:0007669"/>
    <property type="project" value="TreeGrafter"/>
</dbReference>
<name>A0A934MP67_9BACL</name>
<dbReference type="Gene3D" id="3.40.50.1000">
    <property type="entry name" value="HAD superfamily/HAD-like"/>
    <property type="match status" value="1"/>
</dbReference>
<keyword evidence="2" id="KW-0479">Metal-binding</keyword>
<sequence length="237" mass="27326">MNKSYAWFDLGYTLVYLPREQGFQQWLQEKGIHRDIGQIERAYHLTDKLFMRQYPGVLGKAQETFFPWYLGLLNYELGVHVGLHEQHQRLTAIGKEQGHDWRAFPFTVQVLQELKRRSIGIGLISNWDHTARRVLDENGLTPFFDHIVISSEAGEEKPSRKIFDYSLRLAGVTPSECIYVGDNYYDDVAGSAKAGLDSILVNRFGRLGIEEIQHDLTVHSIEEIPSLLTSAYRRRSL</sequence>
<evidence type="ECO:0000256" key="1">
    <source>
        <dbReference type="ARBA" id="ARBA00001946"/>
    </source>
</evidence>
<keyword evidence="6" id="KW-1185">Reference proteome</keyword>
<dbReference type="InterPro" id="IPR051400">
    <property type="entry name" value="HAD-like_hydrolase"/>
</dbReference>
<dbReference type="RefSeq" id="WP_199017633.1">
    <property type="nucleotide sequence ID" value="NZ_JAELUP010000004.1"/>
</dbReference>
<dbReference type="GO" id="GO:0044281">
    <property type="term" value="P:small molecule metabolic process"/>
    <property type="evidence" value="ECO:0007669"/>
    <property type="project" value="UniProtKB-ARBA"/>
</dbReference>
<dbReference type="SFLD" id="SFLDG01129">
    <property type="entry name" value="C1.5:_HAD__Beta-PGM__Phosphata"/>
    <property type="match status" value="1"/>
</dbReference>
<dbReference type="PANTHER" id="PTHR46470">
    <property type="entry name" value="N-ACYLNEURAMINATE-9-PHOSPHATASE"/>
    <property type="match status" value="1"/>
</dbReference>
<evidence type="ECO:0000313" key="5">
    <source>
        <dbReference type="EMBL" id="MBJ6360114.1"/>
    </source>
</evidence>
<dbReference type="InterPro" id="IPR006439">
    <property type="entry name" value="HAD-SF_hydro_IA"/>
</dbReference>
<organism evidence="5 6">
    <name type="scientific">Paenibacillus roseus</name>
    <dbReference type="NCBI Taxonomy" id="2798579"/>
    <lineage>
        <taxon>Bacteria</taxon>
        <taxon>Bacillati</taxon>
        <taxon>Bacillota</taxon>
        <taxon>Bacilli</taxon>
        <taxon>Bacillales</taxon>
        <taxon>Paenibacillaceae</taxon>
        <taxon>Paenibacillus</taxon>
    </lineage>
</organism>
<protein>
    <submittedName>
        <fullName evidence="5">HAD-IA family hydrolase</fullName>
    </submittedName>
</protein>
<comment type="caution">
    <text evidence="5">The sequence shown here is derived from an EMBL/GenBank/DDBJ whole genome shotgun (WGS) entry which is preliminary data.</text>
</comment>
<evidence type="ECO:0000256" key="2">
    <source>
        <dbReference type="ARBA" id="ARBA00022723"/>
    </source>
</evidence>
<dbReference type="InterPro" id="IPR023198">
    <property type="entry name" value="PGP-like_dom2"/>
</dbReference>
<dbReference type="Pfam" id="PF13419">
    <property type="entry name" value="HAD_2"/>
    <property type="match status" value="1"/>
</dbReference>
<dbReference type="InterPro" id="IPR036412">
    <property type="entry name" value="HAD-like_sf"/>
</dbReference>
<dbReference type="EMBL" id="JAELUP010000004">
    <property type="protein sequence ID" value="MBJ6360114.1"/>
    <property type="molecule type" value="Genomic_DNA"/>
</dbReference>
<gene>
    <name evidence="5" type="ORF">JFN88_02100</name>
</gene>
<evidence type="ECO:0000313" key="6">
    <source>
        <dbReference type="Proteomes" id="UP000640274"/>
    </source>
</evidence>
<dbReference type="PANTHER" id="PTHR46470:SF2">
    <property type="entry name" value="GLYCERALDEHYDE 3-PHOSPHATE PHOSPHATASE"/>
    <property type="match status" value="1"/>
</dbReference>
<evidence type="ECO:0000256" key="3">
    <source>
        <dbReference type="ARBA" id="ARBA00022801"/>
    </source>
</evidence>
<proteinExistence type="predicted"/>
<dbReference type="GO" id="GO:0046872">
    <property type="term" value="F:metal ion binding"/>
    <property type="evidence" value="ECO:0007669"/>
    <property type="project" value="UniProtKB-KW"/>
</dbReference>
<accession>A0A934MP67</accession>
<dbReference type="InterPro" id="IPR041492">
    <property type="entry name" value="HAD_2"/>
</dbReference>
<comment type="cofactor">
    <cofactor evidence="1">
        <name>Mg(2+)</name>
        <dbReference type="ChEBI" id="CHEBI:18420"/>
    </cofactor>
</comment>
<keyword evidence="3 5" id="KW-0378">Hydrolase</keyword>
<dbReference type="SFLD" id="SFLDS00003">
    <property type="entry name" value="Haloacid_Dehalogenase"/>
    <property type="match status" value="1"/>
</dbReference>
<dbReference type="NCBIfam" id="TIGR01549">
    <property type="entry name" value="HAD-SF-IA-v1"/>
    <property type="match status" value="1"/>
</dbReference>
<dbReference type="Gene3D" id="1.10.150.240">
    <property type="entry name" value="Putative phosphatase, domain 2"/>
    <property type="match status" value="1"/>
</dbReference>
<dbReference type="Proteomes" id="UP000640274">
    <property type="component" value="Unassembled WGS sequence"/>
</dbReference>
<keyword evidence="4" id="KW-0460">Magnesium</keyword>
<dbReference type="SUPFAM" id="SSF56784">
    <property type="entry name" value="HAD-like"/>
    <property type="match status" value="1"/>
</dbReference>
<evidence type="ECO:0000256" key="4">
    <source>
        <dbReference type="ARBA" id="ARBA00022842"/>
    </source>
</evidence>
<dbReference type="AlphaFoldDB" id="A0A934MP67"/>
<reference evidence="5" key="1">
    <citation type="submission" date="2020-12" db="EMBL/GenBank/DDBJ databases">
        <authorList>
            <person name="Huq M.A."/>
        </authorList>
    </citation>
    <scope>NUCLEOTIDE SEQUENCE</scope>
    <source>
        <strain evidence="5">MAHUQ-46</strain>
    </source>
</reference>
<dbReference type="InterPro" id="IPR023214">
    <property type="entry name" value="HAD_sf"/>
</dbReference>